<gene>
    <name evidence="3" type="ORF">NN4_00870</name>
</gene>
<evidence type="ECO:0000256" key="1">
    <source>
        <dbReference type="SAM" id="MobiDB-lite"/>
    </source>
</evidence>
<feature type="chain" id="PRO_5038512204" evidence="2">
    <location>
        <begin position="28"/>
        <end position="59"/>
    </location>
</feature>
<comment type="caution">
    <text evidence="3">The sequence shown here is derived from an EMBL/GenBank/DDBJ whole genome shotgun (WGS) entry which is preliminary data.</text>
</comment>
<feature type="signal peptide" evidence="2">
    <location>
        <begin position="1"/>
        <end position="27"/>
    </location>
</feature>
<dbReference type="Proteomes" id="UP000321424">
    <property type="component" value="Unassembled WGS sequence"/>
</dbReference>
<organism evidence="3 4">
    <name type="scientific">Nocardia ninae NBRC 108245</name>
    <dbReference type="NCBI Taxonomy" id="1210091"/>
    <lineage>
        <taxon>Bacteria</taxon>
        <taxon>Bacillati</taxon>
        <taxon>Actinomycetota</taxon>
        <taxon>Actinomycetes</taxon>
        <taxon>Mycobacteriales</taxon>
        <taxon>Nocardiaceae</taxon>
        <taxon>Nocardia</taxon>
    </lineage>
</organism>
<dbReference type="RefSeq" id="WP_147127936.1">
    <property type="nucleotide sequence ID" value="NZ_BJXA01000001.1"/>
</dbReference>
<accession>A0A511M5Z7</accession>
<feature type="region of interest" description="Disordered" evidence="1">
    <location>
        <begin position="26"/>
        <end position="59"/>
    </location>
</feature>
<evidence type="ECO:0000256" key="2">
    <source>
        <dbReference type="SAM" id="SignalP"/>
    </source>
</evidence>
<protein>
    <submittedName>
        <fullName evidence="3">Uncharacterized protein</fullName>
    </submittedName>
</protein>
<keyword evidence="2" id="KW-0732">Signal</keyword>
<name>A0A511M5Z7_9NOCA</name>
<dbReference type="EMBL" id="BJXA01000001">
    <property type="protein sequence ID" value="GEM35568.1"/>
    <property type="molecule type" value="Genomic_DNA"/>
</dbReference>
<proteinExistence type="predicted"/>
<reference evidence="3 4" key="1">
    <citation type="submission" date="2019-07" db="EMBL/GenBank/DDBJ databases">
        <title>Whole genome shotgun sequence of Nocardia ninae NBRC 108245.</title>
        <authorList>
            <person name="Hosoyama A."/>
            <person name="Uohara A."/>
            <person name="Ohji S."/>
            <person name="Ichikawa N."/>
        </authorList>
    </citation>
    <scope>NUCLEOTIDE SEQUENCE [LARGE SCALE GENOMIC DNA]</scope>
    <source>
        <strain evidence="3 4">NBRC 108245</strain>
    </source>
</reference>
<keyword evidence="4" id="KW-1185">Reference proteome</keyword>
<dbReference type="AlphaFoldDB" id="A0A511M5Z7"/>
<evidence type="ECO:0000313" key="4">
    <source>
        <dbReference type="Proteomes" id="UP000321424"/>
    </source>
</evidence>
<sequence>MINATSKTALTVTALCALMVTAPLTQAQPDDHGSPPDGKTAGPPRWPTLDPQIRQLAET</sequence>
<evidence type="ECO:0000313" key="3">
    <source>
        <dbReference type="EMBL" id="GEM35568.1"/>
    </source>
</evidence>